<dbReference type="Gene3D" id="1.20.120.450">
    <property type="entry name" value="dinb family like domain"/>
    <property type="match status" value="1"/>
</dbReference>
<proteinExistence type="predicted"/>
<dbReference type="InterPro" id="IPR034660">
    <property type="entry name" value="DinB/YfiT-like"/>
</dbReference>
<dbReference type="EMBL" id="CP042913">
    <property type="protein sequence ID" value="QEG34591.1"/>
    <property type="molecule type" value="Genomic_DNA"/>
</dbReference>
<name>A0A5B9QKB0_9BACT</name>
<dbReference type="InterPro" id="IPR024775">
    <property type="entry name" value="DinB-like"/>
</dbReference>
<dbReference type="RefSeq" id="WP_148073217.1">
    <property type="nucleotide sequence ID" value="NZ_CP042913.1"/>
</dbReference>
<keyword evidence="3" id="KW-1185">Reference proteome</keyword>
<accession>A0A5B9QKB0</accession>
<dbReference type="KEGG" id="bgok:Pr1d_18720"/>
<dbReference type="OrthoDB" id="268680at2"/>
<gene>
    <name evidence="2" type="ORF">Pr1d_18720</name>
</gene>
<organism evidence="2 3">
    <name type="scientific">Bythopirellula goksoeyrii</name>
    <dbReference type="NCBI Taxonomy" id="1400387"/>
    <lineage>
        <taxon>Bacteria</taxon>
        <taxon>Pseudomonadati</taxon>
        <taxon>Planctomycetota</taxon>
        <taxon>Planctomycetia</taxon>
        <taxon>Pirellulales</taxon>
        <taxon>Lacipirellulaceae</taxon>
        <taxon>Bythopirellula</taxon>
    </lineage>
</organism>
<feature type="domain" description="DinB-like" evidence="1">
    <location>
        <begin position="17"/>
        <end position="149"/>
    </location>
</feature>
<evidence type="ECO:0000259" key="1">
    <source>
        <dbReference type="Pfam" id="PF12867"/>
    </source>
</evidence>
<evidence type="ECO:0000313" key="2">
    <source>
        <dbReference type="EMBL" id="QEG34591.1"/>
    </source>
</evidence>
<dbReference type="AlphaFoldDB" id="A0A5B9QKB0"/>
<sequence>MNDYFRQVYAFNLGYCEALLKDIPEAEMRAQPSPGINPPAWLLGHLAICTDFALELMGGMKQLPEKWHKEFGPQSLPLSKEFPYPTKDELWHAYSAGHAAVTALSTEVPTDMLERPNPLPFEFLKKMLPTTGDLIAHLMSTHEASHLGHLSNWRRQMGHPPLF</sequence>
<reference evidence="2 3" key="1">
    <citation type="submission" date="2019-08" db="EMBL/GenBank/DDBJ databases">
        <title>Deep-cultivation of Planctomycetes and their phenomic and genomic characterization uncovers novel biology.</title>
        <authorList>
            <person name="Wiegand S."/>
            <person name="Jogler M."/>
            <person name="Boedeker C."/>
            <person name="Pinto D."/>
            <person name="Vollmers J."/>
            <person name="Rivas-Marin E."/>
            <person name="Kohn T."/>
            <person name="Peeters S.H."/>
            <person name="Heuer A."/>
            <person name="Rast P."/>
            <person name="Oberbeckmann S."/>
            <person name="Bunk B."/>
            <person name="Jeske O."/>
            <person name="Meyerdierks A."/>
            <person name="Storesund J.E."/>
            <person name="Kallscheuer N."/>
            <person name="Luecker S."/>
            <person name="Lage O.M."/>
            <person name="Pohl T."/>
            <person name="Merkel B.J."/>
            <person name="Hornburger P."/>
            <person name="Mueller R.-W."/>
            <person name="Bruemmer F."/>
            <person name="Labrenz M."/>
            <person name="Spormann A.M."/>
            <person name="Op den Camp H."/>
            <person name="Overmann J."/>
            <person name="Amann R."/>
            <person name="Jetten M.S.M."/>
            <person name="Mascher T."/>
            <person name="Medema M.H."/>
            <person name="Devos D.P."/>
            <person name="Kaster A.-K."/>
            <person name="Ovreas L."/>
            <person name="Rohde M."/>
            <person name="Galperin M.Y."/>
            <person name="Jogler C."/>
        </authorList>
    </citation>
    <scope>NUCLEOTIDE SEQUENCE [LARGE SCALE GENOMIC DNA]</scope>
    <source>
        <strain evidence="2 3">Pr1d</strain>
    </source>
</reference>
<dbReference type="SUPFAM" id="SSF109854">
    <property type="entry name" value="DinB/YfiT-like putative metalloenzymes"/>
    <property type="match status" value="1"/>
</dbReference>
<dbReference type="Proteomes" id="UP000323917">
    <property type="component" value="Chromosome"/>
</dbReference>
<evidence type="ECO:0000313" key="3">
    <source>
        <dbReference type="Proteomes" id="UP000323917"/>
    </source>
</evidence>
<dbReference type="Pfam" id="PF12867">
    <property type="entry name" value="DinB_2"/>
    <property type="match status" value="1"/>
</dbReference>
<protein>
    <submittedName>
        <fullName evidence="2">DinB superfamily protein</fullName>
    </submittedName>
</protein>